<protein>
    <submittedName>
        <fullName evidence="4">NmrA-like family domain-containing protein 1</fullName>
    </submittedName>
</protein>
<sequence length="316" mass="33895">MADKKTIAVVGATGAQGGGLVRALIHGSHSGFAARALTRHPQSDKGKALAAQGVEVVAADLDDGASLARAFTGCYGVFCLTNFWEHFSPEKELAQAGNMAQAAKAAGVQHVVWSTLEDTRRWVPLSDPRMPTLMGKYKVPHFDAKGEADVLFAKAGVPTTLLLTSFYWDNLIHFGMGPKKGPDGHLVFALPMGDKKLPGIAAEDIGKCCLGLFLRGRDFIGKTVGIVGEHLTGAEMAAAMTAAFGKPVRYQAMSFDAYRRLGFPGADDLGNMFQFKHDFNEAFCGVRDLALSRSLNPALQTFAQWLAANRARIPLE</sequence>
<dbReference type="Gene3D" id="3.40.50.720">
    <property type="entry name" value="NAD(P)-binding Rossmann-like Domain"/>
    <property type="match status" value="1"/>
</dbReference>
<feature type="domain" description="NmrA-like" evidence="3">
    <location>
        <begin position="4"/>
        <end position="281"/>
    </location>
</feature>
<dbReference type="RefSeq" id="WP_053381343.1">
    <property type="nucleotide sequence ID" value="NZ_CP011801.1"/>
</dbReference>
<dbReference type="STRING" id="42253.NITMOv2_4111"/>
<keyword evidence="5" id="KW-1185">Reference proteome</keyword>
<name>A0A0K2GHQ7_NITMO</name>
<dbReference type="InterPro" id="IPR008030">
    <property type="entry name" value="NmrA-like"/>
</dbReference>
<dbReference type="PANTHER" id="PTHR42748">
    <property type="entry name" value="NITROGEN METABOLITE REPRESSION PROTEIN NMRA FAMILY MEMBER"/>
    <property type="match status" value="1"/>
</dbReference>
<dbReference type="PATRIC" id="fig|42253.5.peg.4057"/>
<dbReference type="Pfam" id="PF05368">
    <property type="entry name" value="NmrA"/>
    <property type="match status" value="1"/>
</dbReference>
<dbReference type="AlphaFoldDB" id="A0A0K2GHQ7"/>
<dbReference type="SUPFAM" id="SSF51735">
    <property type="entry name" value="NAD(P)-binding Rossmann-fold domains"/>
    <property type="match status" value="1"/>
</dbReference>
<dbReference type="PANTHER" id="PTHR42748:SF7">
    <property type="entry name" value="NMRA LIKE REDOX SENSOR 1-RELATED"/>
    <property type="match status" value="1"/>
</dbReference>
<organism evidence="4 5">
    <name type="scientific">Nitrospira moscoviensis</name>
    <dbReference type="NCBI Taxonomy" id="42253"/>
    <lineage>
        <taxon>Bacteria</taxon>
        <taxon>Pseudomonadati</taxon>
        <taxon>Nitrospirota</taxon>
        <taxon>Nitrospiria</taxon>
        <taxon>Nitrospirales</taxon>
        <taxon>Nitrospiraceae</taxon>
        <taxon>Nitrospira</taxon>
    </lineage>
</organism>
<dbReference type="KEGG" id="nmv:NITMOv2_4111"/>
<dbReference type="Gene3D" id="3.90.25.10">
    <property type="entry name" value="UDP-galactose 4-epimerase, domain 1"/>
    <property type="match status" value="1"/>
</dbReference>
<evidence type="ECO:0000313" key="4">
    <source>
        <dbReference type="EMBL" id="ALA60493.1"/>
    </source>
</evidence>
<keyword evidence="2" id="KW-0521">NADP</keyword>
<reference evidence="4 5" key="1">
    <citation type="journal article" date="2015" name="Proc. Natl. Acad. Sci. U.S.A.">
        <title>Expanded metabolic versatility of ubiquitous nitrite-oxidizing bacteria from the genus Nitrospira.</title>
        <authorList>
            <person name="Koch H."/>
            <person name="Lucker S."/>
            <person name="Albertsen M."/>
            <person name="Kitzinger K."/>
            <person name="Herbold C."/>
            <person name="Spieck E."/>
            <person name="Nielsen P.H."/>
            <person name="Wagner M."/>
            <person name="Daims H."/>
        </authorList>
    </citation>
    <scope>NUCLEOTIDE SEQUENCE [LARGE SCALE GENOMIC DNA]</scope>
    <source>
        <strain evidence="4 5">NSP M-1</strain>
    </source>
</reference>
<comment type="similarity">
    <text evidence="1">Belongs to the NmrA-type oxidoreductase family.</text>
</comment>
<dbReference type="EMBL" id="CP011801">
    <property type="protein sequence ID" value="ALA60493.1"/>
    <property type="molecule type" value="Genomic_DNA"/>
</dbReference>
<dbReference type="InterPro" id="IPR051164">
    <property type="entry name" value="NmrA-like_oxidored"/>
</dbReference>
<accession>A0A0K2GHQ7</accession>
<dbReference type="Proteomes" id="UP000069205">
    <property type="component" value="Chromosome"/>
</dbReference>
<proteinExistence type="inferred from homology"/>
<dbReference type="OrthoDB" id="9798669at2"/>
<gene>
    <name evidence="4" type="primary">NMRAL</name>
    <name evidence="4" type="ORF">NITMOv2_4111</name>
</gene>
<evidence type="ECO:0000259" key="3">
    <source>
        <dbReference type="Pfam" id="PF05368"/>
    </source>
</evidence>
<dbReference type="InterPro" id="IPR036291">
    <property type="entry name" value="NAD(P)-bd_dom_sf"/>
</dbReference>
<dbReference type="CDD" id="cd05251">
    <property type="entry name" value="NmrA_like_SDR_a"/>
    <property type="match status" value="1"/>
</dbReference>
<evidence type="ECO:0000313" key="5">
    <source>
        <dbReference type="Proteomes" id="UP000069205"/>
    </source>
</evidence>
<evidence type="ECO:0000256" key="1">
    <source>
        <dbReference type="ARBA" id="ARBA00006328"/>
    </source>
</evidence>
<evidence type="ECO:0000256" key="2">
    <source>
        <dbReference type="ARBA" id="ARBA00022857"/>
    </source>
</evidence>